<comment type="similarity">
    <text evidence="2">Belongs to the metallo-dependent hydrolases superfamily. Adenosine and AMP deaminases family.</text>
</comment>
<dbReference type="PANTHER" id="PTHR11409:SF43">
    <property type="entry name" value="ADENOSINE DEAMINASE"/>
    <property type="match status" value="1"/>
</dbReference>
<evidence type="ECO:0000256" key="2">
    <source>
        <dbReference type="ARBA" id="ARBA00006676"/>
    </source>
</evidence>
<dbReference type="Gene3D" id="3.20.20.140">
    <property type="entry name" value="Metal-dependent hydrolases"/>
    <property type="match status" value="1"/>
</dbReference>
<feature type="domain" description="Adenosine deaminase" evidence="7">
    <location>
        <begin position="98"/>
        <end position="383"/>
    </location>
</feature>
<dbReference type="InterPro" id="IPR032466">
    <property type="entry name" value="Metal_Hydrolase"/>
</dbReference>
<dbReference type="GO" id="GO:0016787">
    <property type="term" value="F:hydrolase activity"/>
    <property type="evidence" value="ECO:0007669"/>
    <property type="project" value="UniProtKB-KW"/>
</dbReference>
<dbReference type="NCBIfam" id="TIGR01430">
    <property type="entry name" value="aden_deam"/>
    <property type="match status" value="1"/>
</dbReference>
<evidence type="ECO:0000256" key="6">
    <source>
        <dbReference type="ARBA" id="ARBA00022833"/>
    </source>
</evidence>
<accession>A0ABS5PR20</accession>
<organism evidence="8 9">
    <name type="scientific">Fusibacter paucivorans</name>
    <dbReference type="NCBI Taxonomy" id="76009"/>
    <lineage>
        <taxon>Bacteria</taxon>
        <taxon>Bacillati</taxon>
        <taxon>Bacillota</taxon>
        <taxon>Clostridia</taxon>
        <taxon>Eubacteriales</taxon>
        <taxon>Eubacteriales Family XII. Incertae Sedis</taxon>
        <taxon>Fusibacter</taxon>
    </lineage>
</organism>
<dbReference type="InterPro" id="IPR001365">
    <property type="entry name" value="A_deaminase_dom"/>
</dbReference>
<gene>
    <name evidence="8" type="primary">add</name>
    <name evidence="8" type="ORF">KHM83_13060</name>
</gene>
<evidence type="ECO:0000256" key="3">
    <source>
        <dbReference type="ARBA" id="ARBA00012784"/>
    </source>
</evidence>
<keyword evidence="4" id="KW-0479">Metal-binding</keyword>
<protein>
    <recommendedName>
        <fullName evidence="3">adenosine deaminase</fullName>
        <ecNumber evidence="3">3.5.4.4</ecNumber>
    </recommendedName>
</protein>
<evidence type="ECO:0000313" key="9">
    <source>
        <dbReference type="Proteomes" id="UP000746471"/>
    </source>
</evidence>
<keyword evidence="9" id="KW-1185">Reference proteome</keyword>
<dbReference type="InterPro" id="IPR006330">
    <property type="entry name" value="Ado/ade_deaminase"/>
</dbReference>
<evidence type="ECO:0000256" key="5">
    <source>
        <dbReference type="ARBA" id="ARBA00022801"/>
    </source>
</evidence>
<sequence>MFANKFEMIIRRLIVNSISTAQFGDGKKGEAMLPKIELHCHLDGSLRFETVRDLLELLMTDTLKDSLTPILNGLSTDTVIEDDERAWVRELLADDELLRQHLSAPVPCLSLDMYLKCFKIPMMVLQNEMALERVAYELMEDAWEDGVKYIEIRFAPQLHTARGLSLEAIIGAVLAGIERGERTYDIRGRLILGYLRNTNPDGIYDVIRAGVPFLHKGVVAVDLCGGEHDLFSSRFEAAFTYAREKGYHITVHAGETGILGNIKEAIEILKAERIGHGTALIQSPALYTAIKASGVTLECCPTSNLQTKAVTAIENHPIDSFREAGIAVTLNTDNRTVSQTTMTREWQLTAGAFAWDEAACRAITLQTIDAIFAEEAVKVWLREML</sequence>
<dbReference type="EMBL" id="JAHBCL010000022">
    <property type="protein sequence ID" value="MBS7527608.1"/>
    <property type="molecule type" value="Genomic_DNA"/>
</dbReference>
<dbReference type="SUPFAM" id="SSF51556">
    <property type="entry name" value="Metallo-dependent hydrolases"/>
    <property type="match status" value="1"/>
</dbReference>
<dbReference type="PANTHER" id="PTHR11409">
    <property type="entry name" value="ADENOSINE DEAMINASE"/>
    <property type="match status" value="1"/>
</dbReference>
<keyword evidence="5 8" id="KW-0378">Hydrolase</keyword>
<comment type="caution">
    <text evidence="8">The sequence shown here is derived from an EMBL/GenBank/DDBJ whole genome shotgun (WGS) entry which is preliminary data.</text>
</comment>
<keyword evidence="6" id="KW-0862">Zinc</keyword>
<dbReference type="RefSeq" id="WP_213237470.1">
    <property type="nucleotide sequence ID" value="NZ_JAHBCL010000022.1"/>
</dbReference>
<dbReference type="EC" id="3.5.4.4" evidence="3"/>
<reference evidence="8 9" key="1">
    <citation type="submission" date="2021-05" db="EMBL/GenBank/DDBJ databases">
        <title>Fusibacter ferrireducens sp. nov., an anaerobic, sulfur- and Fe-reducing bacterium isolated from the mangrove sediment.</title>
        <authorList>
            <person name="Qiu D."/>
        </authorList>
    </citation>
    <scope>NUCLEOTIDE SEQUENCE [LARGE SCALE GENOMIC DNA]</scope>
    <source>
        <strain evidence="8 9">DSM 12116</strain>
    </source>
</reference>
<dbReference type="Pfam" id="PF00962">
    <property type="entry name" value="A_deaminase"/>
    <property type="match status" value="1"/>
</dbReference>
<proteinExistence type="inferred from homology"/>
<evidence type="ECO:0000256" key="1">
    <source>
        <dbReference type="ARBA" id="ARBA00001947"/>
    </source>
</evidence>
<dbReference type="Proteomes" id="UP000746471">
    <property type="component" value="Unassembled WGS sequence"/>
</dbReference>
<comment type="cofactor">
    <cofactor evidence="1">
        <name>Zn(2+)</name>
        <dbReference type="ChEBI" id="CHEBI:29105"/>
    </cofactor>
</comment>
<evidence type="ECO:0000259" key="7">
    <source>
        <dbReference type="Pfam" id="PF00962"/>
    </source>
</evidence>
<evidence type="ECO:0000256" key="4">
    <source>
        <dbReference type="ARBA" id="ARBA00022723"/>
    </source>
</evidence>
<name>A0ABS5PR20_9FIRM</name>
<evidence type="ECO:0000313" key="8">
    <source>
        <dbReference type="EMBL" id="MBS7527608.1"/>
    </source>
</evidence>